<gene>
    <name evidence="4" type="ORF">RchiOBHm_Chr1g0345331</name>
</gene>
<dbReference type="SUPFAM" id="SSF47954">
    <property type="entry name" value="Cyclin-like"/>
    <property type="match status" value="1"/>
</dbReference>
<comment type="subunit">
    <text evidence="1">Interacts with the CDC2 protein kinase to form a serine/threonine kinase holoenzyme complex also known as maturation promoting factor (MPF). The cyclin subunit imparts substrate specificity to the complex.</text>
</comment>
<dbReference type="Gene3D" id="1.10.472.10">
    <property type="entry name" value="Cyclin-like"/>
    <property type="match status" value="1"/>
</dbReference>
<keyword evidence="5" id="KW-1185">Reference proteome</keyword>
<protein>
    <recommendedName>
        <fullName evidence="2">B-like cyclin</fullName>
    </recommendedName>
</protein>
<dbReference type="InterPro" id="IPR006671">
    <property type="entry name" value="Cyclin_N"/>
</dbReference>
<evidence type="ECO:0000313" key="5">
    <source>
        <dbReference type="Proteomes" id="UP000238479"/>
    </source>
</evidence>
<comment type="caution">
    <text evidence="4">The sequence shown here is derived from an EMBL/GenBank/DDBJ whole genome shotgun (WGS) entry which is preliminary data.</text>
</comment>
<evidence type="ECO:0000313" key="4">
    <source>
        <dbReference type="EMBL" id="PRQ57166.1"/>
    </source>
</evidence>
<feature type="domain" description="Cyclin N-terminal" evidence="3">
    <location>
        <begin position="1"/>
        <end position="31"/>
    </location>
</feature>
<organism evidence="4 5">
    <name type="scientific">Rosa chinensis</name>
    <name type="common">China rose</name>
    <dbReference type="NCBI Taxonomy" id="74649"/>
    <lineage>
        <taxon>Eukaryota</taxon>
        <taxon>Viridiplantae</taxon>
        <taxon>Streptophyta</taxon>
        <taxon>Embryophyta</taxon>
        <taxon>Tracheophyta</taxon>
        <taxon>Spermatophyta</taxon>
        <taxon>Magnoliopsida</taxon>
        <taxon>eudicotyledons</taxon>
        <taxon>Gunneridae</taxon>
        <taxon>Pentapetalae</taxon>
        <taxon>rosids</taxon>
        <taxon>fabids</taxon>
        <taxon>Rosales</taxon>
        <taxon>Rosaceae</taxon>
        <taxon>Rosoideae</taxon>
        <taxon>Rosoideae incertae sedis</taxon>
        <taxon>Rosa</taxon>
    </lineage>
</organism>
<dbReference type="Proteomes" id="UP000238479">
    <property type="component" value="Chromosome 1"/>
</dbReference>
<dbReference type="InterPro" id="IPR036915">
    <property type="entry name" value="Cyclin-like_sf"/>
</dbReference>
<dbReference type="EMBL" id="PDCK01000039">
    <property type="protein sequence ID" value="PRQ57166.1"/>
    <property type="molecule type" value="Genomic_DNA"/>
</dbReference>
<accession>A0A2P6SEQ2</accession>
<dbReference type="Gramene" id="PRQ57166">
    <property type="protein sequence ID" value="PRQ57166"/>
    <property type="gene ID" value="RchiOBHm_Chr1g0345331"/>
</dbReference>
<evidence type="ECO:0000259" key="3">
    <source>
        <dbReference type="Pfam" id="PF00134"/>
    </source>
</evidence>
<reference evidence="4 5" key="1">
    <citation type="journal article" date="2018" name="Nat. Genet.">
        <title>The Rosa genome provides new insights in the design of modern roses.</title>
        <authorList>
            <person name="Bendahmane M."/>
        </authorList>
    </citation>
    <scope>NUCLEOTIDE SEQUENCE [LARGE SCALE GENOMIC DNA]</scope>
    <source>
        <strain evidence="5">cv. Old Blush</strain>
    </source>
</reference>
<dbReference type="AlphaFoldDB" id="A0A2P6SEQ2"/>
<proteinExistence type="predicted"/>
<evidence type="ECO:0000256" key="1">
    <source>
        <dbReference type="ARBA" id="ARBA00011177"/>
    </source>
</evidence>
<evidence type="ECO:0000256" key="2">
    <source>
        <dbReference type="ARBA" id="ARBA00032263"/>
    </source>
</evidence>
<dbReference type="Pfam" id="PF00134">
    <property type="entry name" value="Cyclin_N"/>
    <property type="match status" value="1"/>
</dbReference>
<name>A0A2P6SEQ2_ROSCH</name>
<sequence length="42" mass="4722">MQLLAVACLSHAAKMEEINVPISLDLQELTSWNLNLQSLQQQ</sequence>